<dbReference type="AlphaFoldDB" id="A0A9N9QTS0"/>
<organism evidence="1 2">
    <name type="scientific">Diatraea saccharalis</name>
    <name type="common">sugarcane borer</name>
    <dbReference type="NCBI Taxonomy" id="40085"/>
    <lineage>
        <taxon>Eukaryota</taxon>
        <taxon>Metazoa</taxon>
        <taxon>Ecdysozoa</taxon>
        <taxon>Arthropoda</taxon>
        <taxon>Hexapoda</taxon>
        <taxon>Insecta</taxon>
        <taxon>Pterygota</taxon>
        <taxon>Neoptera</taxon>
        <taxon>Endopterygota</taxon>
        <taxon>Lepidoptera</taxon>
        <taxon>Glossata</taxon>
        <taxon>Ditrysia</taxon>
        <taxon>Pyraloidea</taxon>
        <taxon>Crambidae</taxon>
        <taxon>Crambinae</taxon>
        <taxon>Diatraea</taxon>
    </lineage>
</organism>
<name>A0A9N9QTS0_9NEOP</name>
<dbReference type="OrthoDB" id="6671957at2759"/>
<sequence>MFFLMLFQIRHSLVPVLLLATVAFSSSNVLPVLSINQLESEPVGLKGQLNDNILSNRNEPRNILNDIFYTISIATPLDKKQQNELQYMDINNNTPDDESYIFNREGAYNGEGFRKEQWHNYPRQLDRLHEYLYEHHNTDKRNPDPGGPYDYNDDTAQINLDNELKTNEFHLSTKDENGYETAAISPFLIFKIHLACLNNKLKNTNANSAPHFSLSEPEYIPNDKKEMYENDKNPEVSVTKVKREEESGLQNVDIPGNSITKNRAVKKRIFSLWSRLQSFNHKGHELQHRRHLHAFYGLPEGDGGGGVLTAETRATFMRPPGSPLRWG</sequence>
<accession>A0A9N9QTS0</accession>
<keyword evidence="2" id="KW-1185">Reference proteome</keyword>
<protein>
    <submittedName>
        <fullName evidence="1">Uncharacterized protein</fullName>
    </submittedName>
</protein>
<evidence type="ECO:0000313" key="2">
    <source>
        <dbReference type="Proteomes" id="UP001153714"/>
    </source>
</evidence>
<reference evidence="1" key="2">
    <citation type="submission" date="2022-10" db="EMBL/GenBank/DDBJ databases">
        <authorList>
            <consortium name="ENA_rothamsted_submissions"/>
            <consortium name="culmorum"/>
            <person name="King R."/>
        </authorList>
    </citation>
    <scope>NUCLEOTIDE SEQUENCE</scope>
</reference>
<dbReference type="Proteomes" id="UP001153714">
    <property type="component" value="Chromosome 10"/>
</dbReference>
<reference evidence="1" key="1">
    <citation type="submission" date="2021-12" db="EMBL/GenBank/DDBJ databases">
        <authorList>
            <person name="King R."/>
        </authorList>
    </citation>
    <scope>NUCLEOTIDE SEQUENCE</scope>
</reference>
<evidence type="ECO:0000313" key="1">
    <source>
        <dbReference type="EMBL" id="CAG9783144.1"/>
    </source>
</evidence>
<proteinExistence type="predicted"/>
<gene>
    <name evidence="1" type="ORF">DIATSA_LOCUS1337</name>
</gene>
<dbReference type="EMBL" id="OU893341">
    <property type="protein sequence ID" value="CAG9783144.1"/>
    <property type="molecule type" value="Genomic_DNA"/>
</dbReference>